<dbReference type="PANTHER" id="PTHR33408">
    <property type="entry name" value="TRANSPOSASE"/>
    <property type="match status" value="1"/>
</dbReference>
<protein>
    <recommendedName>
        <fullName evidence="1">Transposase DDE domain-containing protein</fullName>
    </recommendedName>
</protein>
<gene>
    <name evidence="2" type="ORF">J2Z18_004980</name>
</gene>
<dbReference type="Proteomes" id="UP000706926">
    <property type="component" value="Unassembled WGS sequence"/>
</dbReference>
<organism evidence="2 3">
    <name type="scientific">Paenibacillus lactis</name>
    <dbReference type="NCBI Taxonomy" id="228574"/>
    <lineage>
        <taxon>Bacteria</taxon>
        <taxon>Bacillati</taxon>
        <taxon>Bacillota</taxon>
        <taxon>Bacilli</taxon>
        <taxon>Bacillales</taxon>
        <taxon>Paenibacillaceae</taxon>
        <taxon>Paenibacillus</taxon>
    </lineage>
</organism>
<evidence type="ECO:0000259" key="1">
    <source>
        <dbReference type="Pfam" id="PF13751"/>
    </source>
</evidence>
<evidence type="ECO:0000313" key="3">
    <source>
        <dbReference type="Proteomes" id="UP000706926"/>
    </source>
</evidence>
<sequence>MEEVDHLRHTEGSREIYAQRKETIERVFADMKEKHGMRWTTLRGLEKVTMQAMLTFVAMNLKKLATWLWKSGRPFDNNPRFSSTFISFNDKLPMRCMSFGSLSSI</sequence>
<comment type="caution">
    <text evidence="2">The sequence shown here is derived from an EMBL/GenBank/DDBJ whole genome shotgun (WGS) entry which is preliminary data.</text>
</comment>
<dbReference type="Pfam" id="PF13751">
    <property type="entry name" value="DDE_Tnp_1_6"/>
    <property type="match status" value="1"/>
</dbReference>
<dbReference type="PANTHER" id="PTHR33408:SF2">
    <property type="entry name" value="TRANSPOSASE DDE DOMAIN-CONTAINING PROTEIN"/>
    <property type="match status" value="1"/>
</dbReference>
<keyword evidence="3" id="KW-1185">Reference proteome</keyword>
<proteinExistence type="predicted"/>
<name>A0ABS4FHZ7_9BACL</name>
<accession>A0ABS4FHZ7</accession>
<reference evidence="2 3" key="1">
    <citation type="submission" date="2021-03" db="EMBL/GenBank/DDBJ databases">
        <title>Genomic Encyclopedia of Type Strains, Phase IV (KMG-IV): sequencing the most valuable type-strain genomes for metagenomic binning, comparative biology and taxonomic classification.</title>
        <authorList>
            <person name="Goeker M."/>
        </authorList>
    </citation>
    <scope>NUCLEOTIDE SEQUENCE [LARGE SCALE GENOMIC DNA]</scope>
    <source>
        <strain evidence="2 3">DSM 15596</strain>
    </source>
</reference>
<evidence type="ECO:0000313" key="2">
    <source>
        <dbReference type="EMBL" id="MBP1895870.1"/>
    </source>
</evidence>
<dbReference type="InterPro" id="IPR025668">
    <property type="entry name" value="Tnp_DDE_dom"/>
</dbReference>
<dbReference type="EMBL" id="JAGGKI010000017">
    <property type="protein sequence ID" value="MBP1895870.1"/>
    <property type="molecule type" value="Genomic_DNA"/>
</dbReference>
<feature type="domain" description="Transposase DDE" evidence="1">
    <location>
        <begin position="3"/>
        <end position="65"/>
    </location>
</feature>